<keyword evidence="8" id="KW-0464">Manganese</keyword>
<keyword evidence="6" id="KW-0051">Antiviral defense</keyword>
<dbReference type="GO" id="GO:0004520">
    <property type="term" value="F:DNA endonuclease activity"/>
    <property type="evidence" value="ECO:0007669"/>
    <property type="project" value="InterPro"/>
</dbReference>
<gene>
    <name evidence="10" type="ORF">FD03_GL001176</name>
</gene>
<dbReference type="eggNOG" id="COG1518">
    <property type="taxonomic scope" value="Bacteria"/>
</dbReference>
<keyword evidence="7" id="KW-0238">DNA-binding</keyword>
<evidence type="ECO:0000256" key="5">
    <source>
        <dbReference type="ARBA" id="ARBA00022842"/>
    </source>
</evidence>
<comment type="caution">
    <text evidence="10">The sequence shown here is derived from an EMBL/GenBank/DDBJ whole genome shotgun (WGS) entry which is preliminary data.</text>
</comment>
<evidence type="ECO:0000256" key="4">
    <source>
        <dbReference type="ARBA" id="ARBA00022801"/>
    </source>
</evidence>
<dbReference type="GO" id="GO:0046872">
    <property type="term" value="F:metal ion binding"/>
    <property type="evidence" value="ECO:0007669"/>
    <property type="project" value="UniProtKB-KW"/>
</dbReference>
<dbReference type="EMBL" id="AZDZ01000002">
    <property type="protein sequence ID" value="KRK81040.1"/>
    <property type="molecule type" value="Genomic_DNA"/>
</dbReference>
<dbReference type="Gene3D" id="1.20.120.920">
    <property type="entry name" value="CRISPR-associated endonuclease Cas1, C-terminal domain"/>
    <property type="match status" value="1"/>
</dbReference>
<dbReference type="NCBIfam" id="TIGR03639">
    <property type="entry name" value="cas1_NMENI"/>
    <property type="match status" value="1"/>
</dbReference>
<keyword evidence="1" id="KW-0540">Nuclease</keyword>
<evidence type="ECO:0000256" key="9">
    <source>
        <dbReference type="ARBA" id="ARBA00038592"/>
    </source>
</evidence>
<dbReference type="InterPro" id="IPR042206">
    <property type="entry name" value="CRISPR-assoc_Cas1_C"/>
</dbReference>
<dbReference type="GO" id="GO:0003677">
    <property type="term" value="F:DNA binding"/>
    <property type="evidence" value="ECO:0007669"/>
    <property type="project" value="UniProtKB-KW"/>
</dbReference>
<dbReference type="NCBIfam" id="TIGR00287">
    <property type="entry name" value="cas1"/>
    <property type="match status" value="1"/>
</dbReference>
<dbReference type="Pfam" id="PF01867">
    <property type="entry name" value="Cas_Cas1"/>
    <property type="match status" value="1"/>
</dbReference>
<dbReference type="GO" id="GO:0043571">
    <property type="term" value="P:maintenance of CRISPR repeat elements"/>
    <property type="evidence" value="ECO:0007669"/>
    <property type="project" value="InterPro"/>
</dbReference>
<dbReference type="InterPro" id="IPR002729">
    <property type="entry name" value="CRISPR-assoc_Cas1"/>
</dbReference>
<keyword evidence="2" id="KW-0479">Metal-binding</keyword>
<dbReference type="GO" id="GO:0051607">
    <property type="term" value="P:defense response to virus"/>
    <property type="evidence" value="ECO:0007669"/>
    <property type="project" value="UniProtKB-KW"/>
</dbReference>
<dbReference type="InterPro" id="IPR042211">
    <property type="entry name" value="CRISPR-assoc_Cas1_N"/>
</dbReference>
<dbReference type="InterPro" id="IPR050646">
    <property type="entry name" value="Cas1"/>
</dbReference>
<comment type="subunit">
    <text evidence="9">Homodimer, forms a heterotetramer with a Cas2 homodimer.</text>
</comment>
<dbReference type="GO" id="GO:0016787">
    <property type="term" value="F:hydrolase activity"/>
    <property type="evidence" value="ECO:0007669"/>
    <property type="project" value="UniProtKB-KW"/>
</dbReference>
<keyword evidence="5" id="KW-0460">Magnesium</keyword>
<dbReference type="PANTHER" id="PTHR34353:SF2">
    <property type="entry name" value="CRISPR-ASSOCIATED ENDONUCLEASE CAS1 1"/>
    <property type="match status" value="1"/>
</dbReference>
<protein>
    <submittedName>
        <fullName evidence="10">CRISPR-associated protein Cas1</fullName>
    </submittedName>
</protein>
<evidence type="ECO:0000256" key="6">
    <source>
        <dbReference type="ARBA" id="ARBA00023118"/>
    </source>
</evidence>
<dbReference type="PANTHER" id="PTHR34353">
    <property type="entry name" value="CRISPR-ASSOCIATED ENDONUCLEASE CAS1 1"/>
    <property type="match status" value="1"/>
</dbReference>
<evidence type="ECO:0000256" key="1">
    <source>
        <dbReference type="ARBA" id="ARBA00022722"/>
    </source>
</evidence>
<dbReference type="PATRIC" id="fig|1423775.4.peg.1206"/>
<sequence>MVQKTTEITEIPFHQISCILVATTQVVITGYLISKLTEANIKIIFCDSDHNPCSELNGYYSNSNRNQNIDKQFSWPIPKKELLWTNIVTNKIENQIYILKQQKLDTTEVTDEFNNIKDNDRTNREAIIAMKYFPALFGSNFSRGNPKDDINKMLNYGYTILLSTVNQEVIAQGYLTQIGIHHHSNQNDFNLSSDLMEPFRQFVDQIVIEHQEDVFDEDTKLDILAVLEKEITYNDKNYILKNAITQHVQNCFKFLDAKKQSIAKVEFKDEV</sequence>
<evidence type="ECO:0000256" key="3">
    <source>
        <dbReference type="ARBA" id="ARBA00022759"/>
    </source>
</evidence>
<evidence type="ECO:0000256" key="8">
    <source>
        <dbReference type="ARBA" id="ARBA00023211"/>
    </source>
</evidence>
<dbReference type="Proteomes" id="UP000051248">
    <property type="component" value="Unassembled WGS sequence"/>
</dbReference>
<accession>A0A0R1KC30</accession>
<evidence type="ECO:0000313" key="10">
    <source>
        <dbReference type="EMBL" id="KRK81040.1"/>
    </source>
</evidence>
<name>A0A0R1KC30_9LACO</name>
<keyword evidence="4" id="KW-0378">Hydrolase</keyword>
<keyword evidence="11" id="KW-1185">Reference proteome</keyword>
<dbReference type="AlphaFoldDB" id="A0A0R1KC30"/>
<dbReference type="InterPro" id="IPR019855">
    <property type="entry name" value="CRISPR-assoc_Cas1_NMENI"/>
</dbReference>
<keyword evidence="3" id="KW-0255">Endonuclease</keyword>
<proteinExistence type="predicted"/>
<dbReference type="STRING" id="1423775.FD03_GL001176"/>
<reference evidence="10 11" key="1">
    <citation type="journal article" date="2015" name="Genome Announc.">
        <title>Expanding the biotechnology potential of lactobacilli through comparative genomics of 213 strains and associated genera.</title>
        <authorList>
            <person name="Sun Z."/>
            <person name="Harris H.M."/>
            <person name="McCann A."/>
            <person name="Guo C."/>
            <person name="Argimon S."/>
            <person name="Zhang W."/>
            <person name="Yang X."/>
            <person name="Jeffery I.B."/>
            <person name="Cooney J.C."/>
            <person name="Kagawa T.F."/>
            <person name="Liu W."/>
            <person name="Song Y."/>
            <person name="Salvetti E."/>
            <person name="Wrobel A."/>
            <person name="Rasinkangas P."/>
            <person name="Parkhill J."/>
            <person name="Rea M.C."/>
            <person name="O'Sullivan O."/>
            <person name="Ritari J."/>
            <person name="Douillard F.P."/>
            <person name="Paul Ross R."/>
            <person name="Yang R."/>
            <person name="Briner A.E."/>
            <person name="Felis G.E."/>
            <person name="de Vos W.M."/>
            <person name="Barrangou R."/>
            <person name="Klaenhammer T.R."/>
            <person name="Caufield P.W."/>
            <person name="Cui Y."/>
            <person name="Zhang H."/>
            <person name="O'Toole P.W."/>
        </authorList>
    </citation>
    <scope>NUCLEOTIDE SEQUENCE [LARGE SCALE GENOMIC DNA]</scope>
    <source>
        <strain evidence="10 11">DSM 19682</strain>
    </source>
</reference>
<dbReference type="Gene3D" id="3.100.10.20">
    <property type="entry name" value="CRISPR-associated endonuclease Cas1, N-terminal domain"/>
    <property type="match status" value="1"/>
</dbReference>
<evidence type="ECO:0000313" key="11">
    <source>
        <dbReference type="Proteomes" id="UP000051248"/>
    </source>
</evidence>
<organism evidence="10 11">
    <name type="scientific">Companilactobacillus nodensis DSM 19682 = JCM 14932 = NBRC 107160</name>
    <dbReference type="NCBI Taxonomy" id="1423775"/>
    <lineage>
        <taxon>Bacteria</taxon>
        <taxon>Bacillati</taxon>
        <taxon>Bacillota</taxon>
        <taxon>Bacilli</taxon>
        <taxon>Lactobacillales</taxon>
        <taxon>Lactobacillaceae</taxon>
        <taxon>Companilactobacillus</taxon>
    </lineage>
</organism>
<evidence type="ECO:0000256" key="2">
    <source>
        <dbReference type="ARBA" id="ARBA00022723"/>
    </source>
</evidence>
<evidence type="ECO:0000256" key="7">
    <source>
        <dbReference type="ARBA" id="ARBA00023125"/>
    </source>
</evidence>